<accession>A0ACC1TF44</accession>
<organism evidence="1 2">
    <name type="scientific">Phlebia brevispora</name>
    <dbReference type="NCBI Taxonomy" id="194682"/>
    <lineage>
        <taxon>Eukaryota</taxon>
        <taxon>Fungi</taxon>
        <taxon>Dikarya</taxon>
        <taxon>Basidiomycota</taxon>
        <taxon>Agaricomycotina</taxon>
        <taxon>Agaricomycetes</taxon>
        <taxon>Polyporales</taxon>
        <taxon>Meruliaceae</taxon>
        <taxon>Phlebia</taxon>
    </lineage>
</organism>
<reference evidence="1" key="1">
    <citation type="submission" date="2022-07" db="EMBL/GenBank/DDBJ databases">
        <title>Genome Sequence of Phlebia brevispora.</title>
        <authorList>
            <person name="Buettner E."/>
        </authorList>
    </citation>
    <scope>NUCLEOTIDE SEQUENCE</scope>
    <source>
        <strain evidence="1">MPL23</strain>
    </source>
</reference>
<evidence type="ECO:0000313" key="1">
    <source>
        <dbReference type="EMBL" id="KAJ3559804.1"/>
    </source>
</evidence>
<gene>
    <name evidence="1" type="ORF">NM688_g113</name>
</gene>
<proteinExistence type="predicted"/>
<dbReference type="Proteomes" id="UP001148662">
    <property type="component" value="Unassembled WGS sequence"/>
</dbReference>
<dbReference type="EMBL" id="JANHOG010000008">
    <property type="protein sequence ID" value="KAJ3559804.1"/>
    <property type="molecule type" value="Genomic_DNA"/>
</dbReference>
<keyword evidence="2" id="KW-1185">Reference proteome</keyword>
<evidence type="ECO:0000313" key="2">
    <source>
        <dbReference type="Proteomes" id="UP001148662"/>
    </source>
</evidence>
<comment type="caution">
    <text evidence="1">The sequence shown here is derived from an EMBL/GenBank/DDBJ whole genome shotgun (WGS) entry which is preliminary data.</text>
</comment>
<protein>
    <submittedName>
        <fullName evidence="1">Uncharacterized protein</fullName>
    </submittedName>
</protein>
<sequence length="316" mass="35193">MNSAQYHLPQQSQAFTGAAASMRPPIGVAGTSLDPAATVIPPQPYMHSNPSYSPSTPTRSAFDAAAHPPSPSSSGSSHRQSISPCFPQESPPWQRADIRPKPEAGLSDSARSDRLTMKQESEDEMPPTCDFVRKLYRLLEDKSLSHIICWGPEGDFFIIKDVNTFTTDILPRTFKHSNFASFVRQLNKYDFHKMKSGDDNQFGENSWLFHHRDFHAGGLDALEHIKRKVPGSRKANRSISPRSPAVPAVLETLQAQIVQMAQQQEDLTAHIQTMENEYVTVLDGMIGLQRNFAEQDGTMRRLLQYALQMQNAGVAS</sequence>
<name>A0ACC1TF44_9APHY</name>